<protein>
    <recommendedName>
        <fullName evidence="4">DUF131 domain-containing protein</fullName>
    </recommendedName>
</protein>
<dbReference type="HOGENOM" id="CLU_2419866_0_0_2"/>
<dbReference type="KEGG" id="cma:Cmaq_1587"/>
<organism evidence="2 3">
    <name type="scientific">Caldivirga maquilingensis (strain ATCC 700844 / DSM 13496 / JCM 10307 / IC-167)</name>
    <dbReference type="NCBI Taxonomy" id="397948"/>
    <lineage>
        <taxon>Archaea</taxon>
        <taxon>Thermoproteota</taxon>
        <taxon>Thermoprotei</taxon>
        <taxon>Thermoproteales</taxon>
        <taxon>Thermoproteaceae</taxon>
        <taxon>Caldivirga</taxon>
    </lineage>
</organism>
<name>A8M9T9_CALMQ</name>
<dbReference type="AlphaFoldDB" id="A8M9T9"/>
<accession>A8M9T9</accession>
<proteinExistence type="predicted"/>
<reference evidence="2 3" key="1">
    <citation type="submission" date="2007-10" db="EMBL/GenBank/DDBJ databases">
        <title>Complete sequence of Caldivirga maquilingensis IC-167.</title>
        <authorList>
            <consortium name="US DOE Joint Genome Institute"/>
            <person name="Copeland A."/>
            <person name="Lucas S."/>
            <person name="Lapidus A."/>
            <person name="Barry K."/>
            <person name="Glavina del Rio T."/>
            <person name="Dalin E."/>
            <person name="Tice H."/>
            <person name="Pitluck S."/>
            <person name="Saunders E."/>
            <person name="Brettin T."/>
            <person name="Bruce D."/>
            <person name="Detter J.C."/>
            <person name="Han C."/>
            <person name="Schmutz J."/>
            <person name="Larimer F."/>
            <person name="Land M."/>
            <person name="Hauser L."/>
            <person name="Kyrpides N."/>
            <person name="Ivanova N."/>
            <person name="Biddle J.F."/>
            <person name="Zhang Z."/>
            <person name="Fitz-Gibbon S.T."/>
            <person name="Lowe T.M."/>
            <person name="Saltikov C."/>
            <person name="House C.H."/>
            <person name="Richardson P."/>
        </authorList>
    </citation>
    <scope>NUCLEOTIDE SEQUENCE [LARGE SCALE GENOMIC DNA]</scope>
    <source>
        <strain evidence="3">ATCC 700844 / DSM 13496 / JCM 10307 / IC-167</strain>
    </source>
</reference>
<dbReference type="RefSeq" id="WP_012186629.1">
    <property type="nucleotide sequence ID" value="NC_009954.1"/>
</dbReference>
<keyword evidence="3" id="KW-1185">Reference proteome</keyword>
<sequence>MRLYQVGLILIIIAVLIPLLAVILLALTAPSTGVTWGGAVLVFPIPVAIVIGNKPSIITALSWVMVVVFIAMIIIYIITLLYHRRLSQSSV</sequence>
<dbReference type="GeneID" id="5709471"/>
<dbReference type="OrthoDB" id="383165at2157"/>
<dbReference type="EMBL" id="CP000852">
    <property type="protein sequence ID" value="ABW02410.1"/>
    <property type="molecule type" value="Genomic_DNA"/>
</dbReference>
<feature type="transmembrane region" description="Helical" evidence="1">
    <location>
        <begin position="57"/>
        <end position="82"/>
    </location>
</feature>
<feature type="transmembrane region" description="Helical" evidence="1">
    <location>
        <begin position="6"/>
        <end position="27"/>
    </location>
</feature>
<evidence type="ECO:0000313" key="2">
    <source>
        <dbReference type="EMBL" id="ABW02410.1"/>
    </source>
</evidence>
<dbReference type="STRING" id="397948.Cmaq_1587"/>
<feature type="transmembrane region" description="Helical" evidence="1">
    <location>
        <begin position="34"/>
        <end position="51"/>
    </location>
</feature>
<evidence type="ECO:0000256" key="1">
    <source>
        <dbReference type="SAM" id="Phobius"/>
    </source>
</evidence>
<keyword evidence="1" id="KW-0472">Membrane</keyword>
<evidence type="ECO:0000313" key="3">
    <source>
        <dbReference type="Proteomes" id="UP000001137"/>
    </source>
</evidence>
<keyword evidence="1" id="KW-1133">Transmembrane helix</keyword>
<evidence type="ECO:0008006" key="4">
    <source>
        <dbReference type="Google" id="ProtNLM"/>
    </source>
</evidence>
<dbReference type="Proteomes" id="UP000001137">
    <property type="component" value="Chromosome"/>
</dbReference>
<gene>
    <name evidence="2" type="ordered locus">Cmaq_1587</name>
</gene>
<keyword evidence="1" id="KW-0812">Transmembrane</keyword>